<reference evidence="2 3" key="1">
    <citation type="submission" date="2024-08" db="EMBL/GenBank/DDBJ databases">
        <title>Whole-genome sequencing of halo(alkali)philic microorganisms from hypersaline lakes.</title>
        <authorList>
            <person name="Sorokin D.Y."/>
            <person name="Merkel A.Y."/>
            <person name="Messina E."/>
            <person name="Yakimov M."/>
        </authorList>
    </citation>
    <scope>NUCLEOTIDE SEQUENCE [LARGE SCALE GENOMIC DNA]</scope>
    <source>
        <strain evidence="2 3">Cl-TMA</strain>
    </source>
</reference>
<organism evidence="2 3">
    <name type="scientific">Thiohalorhabdus methylotrophus</name>
    <dbReference type="NCBI Taxonomy" id="3242694"/>
    <lineage>
        <taxon>Bacteria</taxon>
        <taxon>Pseudomonadati</taxon>
        <taxon>Pseudomonadota</taxon>
        <taxon>Gammaproteobacteria</taxon>
        <taxon>Thiohalorhabdales</taxon>
        <taxon>Thiohalorhabdaceae</taxon>
        <taxon>Thiohalorhabdus</taxon>
    </lineage>
</organism>
<dbReference type="Pfam" id="PF14023">
    <property type="entry name" value="Bestrophin-like"/>
    <property type="match status" value="1"/>
</dbReference>
<protein>
    <recommendedName>
        <fullName evidence="4">DUF4239 domain-containing protein</fullName>
    </recommendedName>
</protein>
<evidence type="ECO:0000256" key="1">
    <source>
        <dbReference type="SAM" id="Phobius"/>
    </source>
</evidence>
<evidence type="ECO:0000313" key="2">
    <source>
        <dbReference type="EMBL" id="MFA9460632.1"/>
    </source>
</evidence>
<name>A0ABV4TTN4_9GAMM</name>
<keyword evidence="3" id="KW-1185">Reference proteome</keyword>
<feature type="transmembrane region" description="Helical" evidence="1">
    <location>
        <begin position="212"/>
        <end position="231"/>
    </location>
</feature>
<keyword evidence="1" id="KW-1133">Transmembrane helix</keyword>
<keyword evidence="1" id="KW-0472">Membrane</keyword>
<feature type="transmembrane region" description="Helical" evidence="1">
    <location>
        <begin position="50"/>
        <end position="69"/>
    </location>
</feature>
<dbReference type="EMBL" id="JBGUAW010000004">
    <property type="protein sequence ID" value="MFA9460632.1"/>
    <property type="molecule type" value="Genomic_DNA"/>
</dbReference>
<dbReference type="RefSeq" id="WP_373655413.1">
    <property type="nucleotide sequence ID" value="NZ_JBGUAW010000004.1"/>
</dbReference>
<feature type="transmembrane region" description="Helical" evidence="1">
    <location>
        <begin position="12"/>
        <end position="30"/>
    </location>
</feature>
<gene>
    <name evidence="2" type="ORF">ACERLL_07310</name>
</gene>
<evidence type="ECO:0000313" key="3">
    <source>
        <dbReference type="Proteomes" id="UP001575181"/>
    </source>
</evidence>
<proteinExistence type="predicted"/>
<accession>A0ABV4TTN4</accession>
<keyword evidence="1" id="KW-0812">Transmembrane</keyword>
<sequence length="277" mass="30597">MLEAVFFGLDPRLLGLIVLIVLFLATEAGFRLGRPYAGQIESSQRSQATTLQAAILGFLALVLSFTYSGSYNRFDTRRQLVIQEANAIETTYLRAGTMPEKMRERTRALLRDYVITRTPTPMPKAVERAIAKAERLHEALWKQAEQFSRSGADPARKTLFISSLNETIDLHTSRVAAYLYRAPPALLFVLHVGAVIAVLFMGYVTGLDNRRFYIGLGAMVVLITILLTVIVDLENARMGFITASQQPLLDVQENIGAVGPEGPPRGFQPGSRLPGTE</sequence>
<comment type="caution">
    <text evidence="2">The sequence shown here is derived from an EMBL/GenBank/DDBJ whole genome shotgun (WGS) entry which is preliminary data.</text>
</comment>
<dbReference type="InterPro" id="IPR025333">
    <property type="entry name" value="DUF4239"/>
</dbReference>
<evidence type="ECO:0008006" key="4">
    <source>
        <dbReference type="Google" id="ProtNLM"/>
    </source>
</evidence>
<feature type="transmembrane region" description="Helical" evidence="1">
    <location>
        <begin position="185"/>
        <end position="206"/>
    </location>
</feature>
<dbReference type="Proteomes" id="UP001575181">
    <property type="component" value="Unassembled WGS sequence"/>
</dbReference>